<accession>A0A3S7V057</accession>
<sequence>MTEAPPEHLRPLHVQPENGPGGDDTAMRIMAKSIVRELGKHGYGSREAIVLSTELVRLISDELKHHRKEHHASPSNGGGHKAP</sequence>
<dbReference type="EMBL" id="MH908921">
    <property type="protein sequence ID" value="AYM54370.1"/>
    <property type="molecule type" value="Genomic_DNA"/>
</dbReference>
<feature type="region of interest" description="Disordered" evidence="1">
    <location>
        <begin position="62"/>
        <end position="83"/>
    </location>
</feature>
<protein>
    <submittedName>
        <fullName evidence="2">Uncharacterized protein</fullName>
    </submittedName>
</protein>
<organism evidence="2">
    <name type="scientific">Sorangium cellulosum</name>
    <name type="common">Polyangium cellulosum</name>
    <dbReference type="NCBI Taxonomy" id="56"/>
    <lineage>
        <taxon>Bacteria</taxon>
        <taxon>Pseudomonadati</taxon>
        <taxon>Myxococcota</taxon>
        <taxon>Polyangia</taxon>
        <taxon>Polyangiales</taxon>
        <taxon>Polyangiaceae</taxon>
        <taxon>Sorangium</taxon>
    </lineage>
</organism>
<evidence type="ECO:0000313" key="2">
    <source>
        <dbReference type="EMBL" id="AYM54370.1"/>
    </source>
</evidence>
<feature type="region of interest" description="Disordered" evidence="1">
    <location>
        <begin position="1"/>
        <end position="24"/>
    </location>
</feature>
<proteinExistence type="predicted"/>
<evidence type="ECO:0000256" key="1">
    <source>
        <dbReference type="SAM" id="MobiDB-lite"/>
    </source>
</evidence>
<feature type="compositionally biased region" description="Basic and acidic residues" evidence="1">
    <location>
        <begin position="1"/>
        <end position="10"/>
    </location>
</feature>
<dbReference type="AlphaFoldDB" id="A0A3S7V057"/>
<name>A0A3S7V057_SORCE</name>
<reference evidence="2" key="1">
    <citation type="journal article" date="2018" name="J. Ind. Microbiol. Biotechnol.">
        <title>Genome mining reveals uncommon alkylpyrones as type III PKS products from myxobacteria.</title>
        <authorList>
            <person name="Hug J.J."/>
            <person name="Panter F."/>
            <person name="Krug D."/>
            <person name="Muller R."/>
        </authorList>
    </citation>
    <scope>NUCLEOTIDE SEQUENCE</scope>
    <source>
        <strain evidence="2">So ce1128</strain>
    </source>
</reference>